<name>A0A134AL50_9FIRM</name>
<dbReference type="AlphaFoldDB" id="A0A134AL50"/>
<gene>
    <name evidence="1" type="ORF">HMPREF1863_00106</name>
</gene>
<keyword evidence="2" id="KW-1185">Reference proteome</keyword>
<dbReference type="STRING" id="755172.HMPREF1863_00106"/>
<dbReference type="PATRIC" id="fig|755172.3.peg.103"/>
<proteinExistence type="predicted"/>
<protein>
    <submittedName>
        <fullName evidence="1">Uncharacterized protein</fullName>
    </submittedName>
</protein>
<dbReference type="EMBL" id="LSDG01000002">
    <property type="protein sequence ID" value="KXB68394.1"/>
    <property type="molecule type" value="Genomic_DNA"/>
</dbReference>
<sequence>MESLQTFRLYQIIKNACNRKAHGIFTIIEDNKPNHLTIFERKKYFFI</sequence>
<comment type="caution">
    <text evidence="1">The sequence shown here is derived from an EMBL/GenBank/DDBJ whole genome shotgun (WGS) entry which is preliminary data.</text>
</comment>
<organism evidence="1 2">
    <name type="scientific">Aedoeadaptatus coxii</name>
    <dbReference type="NCBI Taxonomy" id="755172"/>
    <lineage>
        <taxon>Bacteria</taxon>
        <taxon>Bacillati</taxon>
        <taxon>Bacillota</taxon>
        <taxon>Tissierellia</taxon>
        <taxon>Tissierellales</taxon>
        <taxon>Peptoniphilaceae</taxon>
        <taxon>Aedoeadaptatus</taxon>
    </lineage>
</organism>
<reference evidence="2" key="1">
    <citation type="submission" date="2016-01" db="EMBL/GenBank/DDBJ databases">
        <authorList>
            <person name="Mitreva M."/>
            <person name="Pepin K.H."/>
            <person name="Mihindukulasuriya K.A."/>
            <person name="Fulton R."/>
            <person name="Fronick C."/>
            <person name="O'Laughlin M."/>
            <person name="Miner T."/>
            <person name="Herter B."/>
            <person name="Rosa B.A."/>
            <person name="Cordes M."/>
            <person name="Tomlinson C."/>
            <person name="Wollam A."/>
            <person name="Palsikar V.B."/>
            <person name="Mardis E.R."/>
            <person name="Wilson R.K."/>
        </authorList>
    </citation>
    <scope>NUCLEOTIDE SEQUENCE [LARGE SCALE GENOMIC DNA]</scope>
    <source>
        <strain evidence="2">DNF00729</strain>
    </source>
</reference>
<evidence type="ECO:0000313" key="2">
    <source>
        <dbReference type="Proteomes" id="UP000070442"/>
    </source>
</evidence>
<evidence type="ECO:0000313" key="1">
    <source>
        <dbReference type="EMBL" id="KXB68394.1"/>
    </source>
</evidence>
<dbReference type="Proteomes" id="UP000070442">
    <property type="component" value="Unassembled WGS sequence"/>
</dbReference>
<accession>A0A134AL50</accession>